<comment type="caution">
    <text evidence="2">The sequence shown here is derived from an EMBL/GenBank/DDBJ whole genome shotgun (WGS) entry which is preliminary data.</text>
</comment>
<dbReference type="AlphaFoldDB" id="A0A5B7K0G4"/>
<evidence type="ECO:0000256" key="1">
    <source>
        <dbReference type="SAM" id="MobiDB-lite"/>
    </source>
</evidence>
<evidence type="ECO:0000313" key="2">
    <source>
        <dbReference type="EMBL" id="MPD03822.1"/>
    </source>
</evidence>
<name>A0A5B7K0G4_PORTR</name>
<dbReference type="Proteomes" id="UP000324222">
    <property type="component" value="Unassembled WGS sequence"/>
</dbReference>
<evidence type="ECO:0000313" key="3">
    <source>
        <dbReference type="Proteomes" id="UP000324222"/>
    </source>
</evidence>
<protein>
    <submittedName>
        <fullName evidence="2">Uncharacterized protein</fullName>
    </submittedName>
</protein>
<reference evidence="2 3" key="1">
    <citation type="submission" date="2019-05" db="EMBL/GenBank/DDBJ databases">
        <title>Another draft genome of Portunus trituberculatus and its Hox gene families provides insights of decapod evolution.</title>
        <authorList>
            <person name="Jeong J.-H."/>
            <person name="Song I."/>
            <person name="Kim S."/>
            <person name="Choi T."/>
            <person name="Kim D."/>
            <person name="Ryu S."/>
            <person name="Kim W."/>
        </authorList>
    </citation>
    <scope>NUCLEOTIDE SEQUENCE [LARGE SCALE GENOMIC DNA]</scope>
    <source>
        <tissue evidence="2">Muscle</tissue>
    </source>
</reference>
<feature type="compositionally biased region" description="Polar residues" evidence="1">
    <location>
        <begin position="26"/>
        <end position="40"/>
    </location>
</feature>
<feature type="region of interest" description="Disordered" evidence="1">
    <location>
        <begin position="19"/>
        <end position="46"/>
    </location>
</feature>
<proteinExistence type="predicted"/>
<accession>A0A5B7K0G4</accession>
<dbReference type="EMBL" id="VSRR010138084">
    <property type="protein sequence ID" value="MPD03822.1"/>
    <property type="molecule type" value="Genomic_DNA"/>
</dbReference>
<organism evidence="2 3">
    <name type="scientific">Portunus trituberculatus</name>
    <name type="common">Swimming crab</name>
    <name type="synonym">Neptunus trituberculatus</name>
    <dbReference type="NCBI Taxonomy" id="210409"/>
    <lineage>
        <taxon>Eukaryota</taxon>
        <taxon>Metazoa</taxon>
        <taxon>Ecdysozoa</taxon>
        <taxon>Arthropoda</taxon>
        <taxon>Crustacea</taxon>
        <taxon>Multicrustacea</taxon>
        <taxon>Malacostraca</taxon>
        <taxon>Eumalacostraca</taxon>
        <taxon>Eucarida</taxon>
        <taxon>Decapoda</taxon>
        <taxon>Pleocyemata</taxon>
        <taxon>Brachyura</taxon>
        <taxon>Eubrachyura</taxon>
        <taxon>Portunoidea</taxon>
        <taxon>Portunidae</taxon>
        <taxon>Portuninae</taxon>
        <taxon>Portunus</taxon>
    </lineage>
</organism>
<gene>
    <name evidence="2" type="ORF">E2C01_099476</name>
</gene>
<sequence>MTRWCSWWMTSRPSLTASFTPAHPPSASSMVSLSTGNHTPDQLKIR</sequence>
<keyword evidence="3" id="KW-1185">Reference proteome</keyword>